<protein>
    <submittedName>
        <fullName evidence="1">Uncharacterized protein</fullName>
    </submittedName>
</protein>
<accession>A0A2G0PRG3</accession>
<dbReference type="AntiFam" id="ANF00178">
    <property type="entry name" value="Shadow ORF (opposite dhbF)"/>
</dbReference>
<organism evidence="1 2">
    <name type="scientific">Xenorhabdus hominickii</name>
    <dbReference type="NCBI Taxonomy" id="351679"/>
    <lineage>
        <taxon>Bacteria</taxon>
        <taxon>Pseudomonadati</taxon>
        <taxon>Pseudomonadota</taxon>
        <taxon>Gammaproteobacteria</taxon>
        <taxon>Enterobacterales</taxon>
        <taxon>Morganellaceae</taxon>
        <taxon>Xenorhabdus</taxon>
    </lineage>
</organism>
<dbReference type="AlphaFoldDB" id="A0A2G0PRG3"/>
<dbReference type="Proteomes" id="UP000225433">
    <property type="component" value="Unassembled WGS sequence"/>
</dbReference>
<reference evidence="1 2" key="1">
    <citation type="journal article" date="2017" name="Nat. Microbiol.">
        <title>Natural product diversity associated with the nematode symbionts Photorhabdus and Xenorhabdus.</title>
        <authorList>
            <person name="Tobias N.J."/>
            <person name="Wolff H."/>
            <person name="Djahanschiri B."/>
            <person name="Grundmann F."/>
            <person name="Kronenwerth M."/>
            <person name="Shi Y.M."/>
            <person name="Simonyi S."/>
            <person name="Grun P."/>
            <person name="Shapiro-Ilan D."/>
            <person name="Pidot S.J."/>
            <person name="Stinear T.P."/>
            <person name="Ebersberger I."/>
            <person name="Bode H.B."/>
        </authorList>
    </citation>
    <scope>NUCLEOTIDE SEQUENCE [LARGE SCALE GENOMIC DNA]</scope>
    <source>
        <strain evidence="1 2">DSM 17903</strain>
    </source>
</reference>
<evidence type="ECO:0000313" key="2">
    <source>
        <dbReference type="Proteomes" id="UP000225433"/>
    </source>
</evidence>
<name>A0A2G0PRG3_XENHO</name>
<comment type="caution">
    <text evidence="1">The sequence shown here is derived from an EMBL/GenBank/DDBJ whole genome shotgun (WGS) entry which is preliminary data.</text>
</comment>
<gene>
    <name evidence="1" type="ORF">Xhom_05010</name>
</gene>
<evidence type="ECO:0000313" key="1">
    <source>
        <dbReference type="EMBL" id="PHM49571.1"/>
    </source>
</evidence>
<sequence length="175" mass="19051">MHPVNHHRLFHLRMGCQGGFNFPEFNAVTADFDLKIIAPQIIQLAVRPPAHPIAGFIQAGIAPRVILFGRKRVGDKPGRGQFRLIPVPPCQPGAADIQFPRRPAGRQLTGGIQHIQPGIINPLPNCPVPVLQPVLTGADGDFSRAVLVKHRDIRPDSQRIQRFTAGMDNPQGGVG</sequence>
<proteinExistence type="predicted"/>
<dbReference type="EMBL" id="NJAI01000056">
    <property type="protein sequence ID" value="PHM49571.1"/>
    <property type="molecule type" value="Genomic_DNA"/>
</dbReference>